<evidence type="ECO:0000259" key="1">
    <source>
        <dbReference type="Pfam" id="PF00483"/>
    </source>
</evidence>
<keyword evidence="2" id="KW-0808">Transferase</keyword>
<accession>A0A0G0DWF0</accession>
<gene>
    <name evidence="2" type="ORF">UR53_C0002G0061</name>
</gene>
<sequence>MKAIILAGGLGTRLRPLTENTPKPLLPIKGKPIIEHALLNFKKHGITDVILSIGYRADLIKEYFGDGNKWGMQISYCVENEPLGTGGAIREASRGINETFLVINGDNLADFDWTEIINTHTTTGAKITLALFPVEDVTQYGIAELEDGRVKRFVEKPTKESAPSNLNNAGGYVMEPEILEILPEGFCMIERDCFEKLSPTGVIFSHCHSGQWFPTDTLEKYYHAEKNFDILEKEDE</sequence>
<dbReference type="GO" id="GO:0016740">
    <property type="term" value="F:transferase activity"/>
    <property type="evidence" value="ECO:0007669"/>
    <property type="project" value="UniProtKB-KW"/>
</dbReference>
<dbReference type="InterPro" id="IPR029044">
    <property type="entry name" value="Nucleotide-diphossugar_trans"/>
</dbReference>
<proteinExistence type="predicted"/>
<feature type="domain" description="Nucleotidyl transferase" evidence="1">
    <location>
        <begin position="2"/>
        <end position="182"/>
    </location>
</feature>
<dbReference type="CDD" id="cd04181">
    <property type="entry name" value="NTP_transferase"/>
    <property type="match status" value="1"/>
</dbReference>
<name>A0A0G0DWF0_9BACT</name>
<dbReference type="InterPro" id="IPR005835">
    <property type="entry name" value="NTP_transferase_dom"/>
</dbReference>
<protein>
    <submittedName>
        <fullName evidence="2">Nucleotidyl transferase domain protein</fullName>
    </submittedName>
</protein>
<organism evidence="2 3">
    <name type="scientific">Candidatus Magasanikbacteria bacterium GW2011_GWC2_34_16</name>
    <dbReference type="NCBI Taxonomy" id="1619045"/>
    <lineage>
        <taxon>Bacteria</taxon>
        <taxon>Candidatus Magasanikiibacteriota</taxon>
    </lineage>
</organism>
<dbReference type="Pfam" id="PF00483">
    <property type="entry name" value="NTP_transferase"/>
    <property type="match status" value="1"/>
</dbReference>
<dbReference type="PANTHER" id="PTHR22572">
    <property type="entry name" value="SUGAR-1-PHOSPHATE GUANYL TRANSFERASE"/>
    <property type="match status" value="1"/>
</dbReference>
<dbReference type="SUPFAM" id="SSF53448">
    <property type="entry name" value="Nucleotide-diphospho-sugar transferases"/>
    <property type="match status" value="1"/>
</dbReference>
<dbReference type="AlphaFoldDB" id="A0A0G0DWF0"/>
<evidence type="ECO:0000313" key="2">
    <source>
        <dbReference type="EMBL" id="KKP59447.1"/>
    </source>
</evidence>
<evidence type="ECO:0000313" key="3">
    <source>
        <dbReference type="Proteomes" id="UP000034927"/>
    </source>
</evidence>
<dbReference type="Gene3D" id="3.90.550.10">
    <property type="entry name" value="Spore Coat Polysaccharide Biosynthesis Protein SpsA, Chain A"/>
    <property type="match status" value="1"/>
</dbReference>
<dbReference type="InterPro" id="IPR050486">
    <property type="entry name" value="Mannose-1P_guanyltransferase"/>
</dbReference>
<reference evidence="2 3" key="1">
    <citation type="journal article" date="2015" name="Nature">
        <title>rRNA introns, odd ribosomes, and small enigmatic genomes across a large radiation of phyla.</title>
        <authorList>
            <person name="Brown C.T."/>
            <person name="Hug L.A."/>
            <person name="Thomas B.C."/>
            <person name="Sharon I."/>
            <person name="Castelle C.J."/>
            <person name="Singh A."/>
            <person name="Wilkins M.J."/>
            <person name="Williams K.H."/>
            <person name="Banfield J.F."/>
        </authorList>
    </citation>
    <scope>NUCLEOTIDE SEQUENCE [LARGE SCALE GENOMIC DNA]</scope>
</reference>
<dbReference type="EMBL" id="LBPO01000002">
    <property type="protein sequence ID" value="KKP59447.1"/>
    <property type="molecule type" value="Genomic_DNA"/>
</dbReference>
<dbReference type="Proteomes" id="UP000034927">
    <property type="component" value="Unassembled WGS sequence"/>
</dbReference>
<comment type="caution">
    <text evidence="2">The sequence shown here is derived from an EMBL/GenBank/DDBJ whole genome shotgun (WGS) entry which is preliminary data.</text>
</comment>